<evidence type="ECO:0000313" key="5">
    <source>
        <dbReference type="EMBL" id="KAG0008979.1"/>
    </source>
</evidence>
<dbReference type="GO" id="GO:0003700">
    <property type="term" value="F:DNA-binding transcription factor activity"/>
    <property type="evidence" value="ECO:0007669"/>
    <property type="project" value="TreeGrafter"/>
</dbReference>
<keyword evidence="1" id="KW-0238">DNA-binding</keyword>
<dbReference type="Pfam" id="PF00010">
    <property type="entry name" value="HLH"/>
    <property type="match status" value="1"/>
</dbReference>
<reference evidence="5" key="1">
    <citation type="journal article" date="2020" name="Fungal Divers.">
        <title>Resolving the Mortierellaceae phylogeny through synthesis of multi-gene phylogenetics and phylogenomics.</title>
        <authorList>
            <person name="Vandepol N."/>
            <person name="Liber J."/>
            <person name="Desiro A."/>
            <person name="Na H."/>
            <person name="Kennedy M."/>
            <person name="Barry K."/>
            <person name="Grigoriev I.V."/>
            <person name="Miller A.N."/>
            <person name="O'Donnell K."/>
            <person name="Stajich J.E."/>
            <person name="Bonito G."/>
        </authorList>
    </citation>
    <scope>NUCLEOTIDE SEQUENCE</scope>
    <source>
        <strain evidence="5">NRRL 2769</strain>
    </source>
</reference>
<dbReference type="GO" id="GO:0046983">
    <property type="term" value="F:protein dimerization activity"/>
    <property type="evidence" value="ECO:0007669"/>
    <property type="project" value="InterPro"/>
</dbReference>
<feature type="compositionally biased region" description="Low complexity" evidence="3">
    <location>
        <begin position="959"/>
        <end position="968"/>
    </location>
</feature>
<dbReference type="GO" id="GO:0090575">
    <property type="term" value="C:RNA polymerase II transcription regulator complex"/>
    <property type="evidence" value="ECO:0007669"/>
    <property type="project" value="TreeGrafter"/>
</dbReference>
<feature type="compositionally biased region" description="Polar residues" evidence="3">
    <location>
        <begin position="972"/>
        <end position="984"/>
    </location>
</feature>
<gene>
    <name evidence="5" type="ORF">BGZ80_002854</name>
</gene>
<protein>
    <recommendedName>
        <fullName evidence="4">BHLH domain-containing protein</fullName>
    </recommendedName>
</protein>
<evidence type="ECO:0000256" key="3">
    <source>
        <dbReference type="SAM" id="MobiDB-lite"/>
    </source>
</evidence>
<feature type="compositionally biased region" description="Polar residues" evidence="3">
    <location>
        <begin position="486"/>
        <end position="497"/>
    </location>
</feature>
<dbReference type="SUPFAM" id="SSF47459">
    <property type="entry name" value="HLH, helix-loop-helix DNA-binding domain"/>
    <property type="match status" value="1"/>
</dbReference>
<dbReference type="Proteomes" id="UP000703661">
    <property type="component" value="Unassembled WGS sequence"/>
</dbReference>
<dbReference type="InterPro" id="IPR011598">
    <property type="entry name" value="bHLH_dom"/>
</dbReference>
<evidence type="ECO:0000256" key="2">
    <source>
        <dbReference type="ARBA" id="ARBA00023242"/>
    </source>
</evidence>
<evidence type="ECO:0000313" key="6">
    <source>
        <dbReference type="Proteomes" id="UP000703661"/>
    </source>
</evidence>
<evidence type="ECO:0000259" key="4">
    <source>
        <dbReference type="PROSITE" id="PS50888"/>
    </source>
</evidence>
<feature type="compositionally biased region" description="Polar residues" evidence="3">
    <location>
        <begin position="373"/>
        <end position="395"/>
    </location>
</feature>
<feature type="compositionally biased region" description="Acidic residues" evidence="3">
    <location>
        <begin position="996"/>
        <end position="1014"/>
    </location>
</feature>
<organism evidence="5 6">
    <name type="scientific">Entomortierella chlamydospora</name>
    <dbReference type="NCBI Taxonomy" id="101097"/>
    <lineage>
        <taxon>Eukaryota</taxon>
        <taxon>Fungi</taxon>
        <taxon>Fungi incertae sedis</taxon>
        <taxon>Mucoromycota</taxon>
        <taxon>Mortierellomycotina</taxon>
        <taxon>Mortierellomycetes</taxon>
        <taxon>Mortierellales</taxon>
        <taxon>Mortierellaceae</taxon>
        <taxon>Entomortierella</taxon>
    </lineage>
</organism>
<feature type="compositionally biased region" description="Low complexity" evidence="3">
    <location>
        <begin position="404"/>
        <end position="423"/>
    </location>
</feature>
<dbReference type="GO" id="GO:0045944">
    <property type="term" value="P:positive regulation of transcription by RNA polymerase II"/>
    <property type="evidence" value="ECO:0007669"/>
    <property type="project" value="TreeGrafter"/>
</dbReference>
<feature type="region of interest" description="Disordered" evidence="3">
    <location>
        <begin position="119"/>
        <end position="163"/>
    </location>
</feature>
<feature type="domain" description="BHLH" evidence="4">
    <location>
        <begin position="767"/>
        <end position="818"/>
    </location>
</feature>
<dbReference type="SMART" id="SM00353">
    <property type="entry name" value="HLH"/>
    <property type="match status" value="1"/>
</dbReference>
<feature type="region of interest" description="Disordered" evidence="3">
    <location>
        <begin position="464"/>
        <end position="563"/>
    </location>
</feature>
<feature type="compositionally biased region" description="Acidic residues" evidence="3">
    <location>
        <begin position="920"/>
        <end position="929"/>
    </location>
</feature>
<evidence type="ECO:0000256" key="1">
    <source>
        <dbReference type="ARBA" id="ARBA00023125"/>
    </source>
</evidence>
<dbReference type="InterPro" id="IPR036638">
    <property type="entry name" value="HLH_DNA-bd_sf"/>
</dbReference>
<accession>A0A9P6SWZ9</accession>
<dbReference type="EMBL" id="JAAAID010001726">
    <property type="protein sequence ID" value="KAG0008979.1"/>
    <property type="molecule type" value="Genomic_DNA"/>
</dbReference>
<feature type="compositionally biased region" description="Polar residues" evidence="3">
    <location>
        <begin position="653"/>
        <end position="663"/>
    </location>
</feature>
<feature type="region of interest" description="Disordered" evidence="3">
    <location>
        <begin position="288"/>
        <end position="430"/>
    </location>
</feature>
<comment type="caution">
    <text evidence="5">The sequence shown here is derived from an EMBL/GenBank/DDBJ whole genome shotgun (WGS) entry which is preliminary data.</text>
</comment>
<proteinExistence type="predicted"/>
<dbReference type="AlphaFoldDB" id="A0A9P6SWZ9"/>
<keyword evidence="6" id="KW-1185">Reference proteome</keyword>
<keyword evidence="2" id="KW-0539">Nucleus</keyword>
<dbReference type="PANTHER" id="PTHR10328">
    <property type="entry name" value="PROTEIN MAX MYC-ASSOCIATED FACTOR X"/>
    <property type="match status" value="1"/>
</dbReference>
<name>A0A9P6SWZ9_9FUNG</name>
<feature type="region of interest" description="Disordered" evidence="3">
    <location>
        <begin position="575"/>
        <end position="663"/>
    </location>
</feature>
<feature type="compositionally biased region" description="Low complexity" evidence="3">
    <location>
        <begin position="498"/>
        <end position="510"/>
    </location>
</feature>
<dbReference type="PROSITE" id="PS50888">
    <property type="entry name" value="BHLH"/>
    <property type="match status" value="1"/>
</dbReference>
<dbReference type="CDD" id="cd11405">
    <property type="entry name" value="bHLHzip_MLXIP_like"/>
    <property type="match status" value="1"/>
</dbReference>
<feature type="compositionally biased region" description="Polar residues" evidence="3">
    <location>
        <begin position="342"/>
        <end position="353"/>
    </location>
</feature>
<feature type="compositionally biased region" description="Basic and acidic residues" evidence="3">
    <location>
        <begin position="874"/>
        <end position="892"/>
    </location>
</feature>
<feature type="compositionally biased region" description="Polar residues" evidence="3">
    <location>
        <begin position="511"/>
        <end position="536"/>
    </location>
</feature>
<dbReference type="GO" id="GO:0003677">
    <property type="term" value="F:DNA binding"/>
    <property type="evidence" value="ECO:0007669"/>
    <property type="project" value="UniProtKB-KW"/>
</dbReference>
<dbReference type="PANTHER" id="PTHR10328:SF15">
    <property type="entry name" value="BHLH TRANSCRIPTION FACTOR"/>
    <property type="match status" value="1"/>
</dbReference>
<feature type="compositionally biased region" description="Polar residues" evidence="3">
    <location>
        <begin position="544"/>
        <end position="562"/>
    </location>
</feature>
<feature type="region of interest" description="Disordered" evidence="3">
    <location>
        <begin position="669"/>
        <end position="688"/>
    </location>
</feature>
<feature type="compositionally biased region" description="Low complexity" evidence="3">
    <location>
        <begin position="288"/>
        <end position="317"/>
    </location>
</feature>
<feature type="region of interest" description="Disordered" evidence="3">
    <location>
        <begin position="853"/>
        <end position="1024"/>
    </location>
</feature>
<sequence>MSFHYDNSFALDQAGLEISLNDFTFDSTQQQLQQHQQQHQQHNQHQELQDLLLQDDHSNNAQSKGTTENMSSTETYDFHSSALSSDMMVTASASTTPIFPTNPDKINLVNTSLQQQLHHQQVMLQQQPQQQQHFHTPHHQVQQQHQLQQQQQQQQSQSIPTSQHDQLLTPTDFTQYMSPLVVQPDTSSDAAMMITDQFDDDEVFFTPLISPAMTPSHSYSNLTHALSTANEIFSPLTSPALQPLRSSIDYLSFPGQNFSPLPTQFHQSQVQQQQLQLQLHQLQPQPQPELIQTNQPPQHQPQQQQQIQISQGSTSNQARIDARSPALNSQRPSVKRRATAERASNGSSSTTPRSGPIRGSLPMSSPAMRPLSNPMSPATLRKQQTSQRRPSSITPASPLIMHFPSSRPSPSPLLISTSQPPLSQAAQASPSPRLVTNMHQLSMIPSSPMGFVNTNNGSQSPALFALPASSMMPPPSSPMILPSASQLNNTPRQRSLMQPQQPIQVQSQHQLSIHQPISTNQPSPAIQPKSDNSPSLESKPDNGDTANTTHAGNSSVLASETPKSAIAPVTPASLMNLGAGSGTESTPASSPKFGAHSKPKPTSQSPSQAPSTGDAAAKMAPAVLPSPAGSSSSSSSSQKRGTKRQANGDISIGSGTMAPSTPRQLALTPSATATSPMPPPPSGFALISPALKPTLMPQHRGSQSMLVSPRLQPQLVSPSLKPWLPGVSTTEAMARLASKSNYQNILDGDHTALGLSYNTDLHSGIELRRTSHKAAEQKRRDSLKHCFDDLRQMIPNIQEKSPSKVFLLKKSFDYICNLKSEVAKRDLEMARLKAQHEFMKTAMESWMATLPEDSPFKKNNDGASLIDSWTMPEEEVKKSTTKEEEAAKRAAEMTELSAAAVEAARTQPGGQNKGGKESQADVEDSDDEGSAMPKAKKPTSRPNPSSSTKGGNSGKKASKNGGPSGAAATSVDDATTQPTTSNSPDKTKLSSKSSDGGDEEEEDDEEDDLEDQEMVDATANNTSA</sequence>
<dbReference type="Gene3D" id="4.10.280.10">
    <property type="entry name" value="Helix-loop-helix DNA-binding domain"/>
    <property type="match status" value="1"/>
</dbReference>
<feature type="compositionally biased region" description="Low complexity" evidence="3">
    <location>
        <begin position="600"/>
        <end position="612"/>
    </location>
</feature>